<dbReference type="InterPro" id="IPR017592">
    <property type="entry name" value="Pilus_assmbl_Flp-typ_CpaB"/>
</dbReference>
<reference evidence="2" key="2">
    <citation type="submission" date="2020-09" db="EMBL/GenBank/DDBJ databases">
        <authorList>
            <person name="Sun Q."/>
            <person name="Zhou Y."/>
        </authorList>
    </citation>
    <scope>NUCLEOTIDE SEQUENCE</scope>
    <source>
        <strain evidence="2">CGMCC 1.16134</strain>
    </source>
</reference>
<dbReference type="InterPro" id="IPR031571">
    <property type="entry name" value="RcpC_dom"/>
</dbReference>
<evidence type="ECO:0000313" key="3">
    <source>
        <dbReference type="Proteomes" id="UP000637643"/>
    </source>
</evidence>
<reference evidence="2" key="1">
    <citation type="journal article" date="2014" name="Int. J. Syst. Evol. Microbiol.">
        <title>Complete genome sequence of Corynebacterium casei LMG S-19264T (=DSM 44701T), isolated from a smear-ripened cheese.</title>
        <authorList>
            <consortium name="US DOE Joint Genome Institute (JGI-PGF)"/>
            <person name="Walter F."/>
            <person name="Albersmeier A."/>
            <person name="Kalinowski J."/>
            <person name="Ruckert C."/>
        </authorList>
    </citation>
    <scope>NUCLEOTIDE SEQUENCE</scope>
    <source>
        <strain evidence="2">CGMCC 1.16134</strain>
    </source>
</reference>
<comment type="caution">
    <text evidence="2">The sequence shown here is derived from an EMBL/GenBank/DDBJ whole genome shotgun (WGS) entry which is preliminary data.</text>
</comment>
<protein>
    <recommendedName>
        <fullName evidence="1">Flp pilus assembly protein RcpC/CpaB domain-containing protein</fullName>
    </recommendedName>
</protein>
<dbReference type="EMBL" id="BMKR01000040">
    <property type="protein sequence ID" value="GGG06189.1"/>
    <property type="molecule type" value="Genomic_DNA"/>
</dbReference>
<feature type="domain" description="Flp pilus assembly protein RcpC/CpaB" evidence="1">
    <location>
        <begin position="115"/>
        <end position="219"/>
    </location>
</feature>
<dbReference type="Proteomes" id="UP000637643">
    <property type="component" value="Unassembled WGS sequence"/>
</dbReference>
<sequence>MKKLWNKYTRSALIVLLGLVIALVAFKMNQNQIAEQVKTQKIIVAKTDIAPYAAITKEVLEYREVVLSEVPDDALKSPDELDFKDAYASKYGFLQSTPIRKSLITTAAASGMGAAVSLKAGMRQIGVKTDLAMSSGDEVKPGIVVDAYAYVSDPTTGRSTSVVVPELSKLKVIKRLNSEGKVPDPVEGGSLIPAVVVLEVTPKQASLLMEYQESGKVYLLPAGTASP</sequence>
<gene>
    <name evidence="2" type="ORF">GCM10010912_58520</name>
</gene>
<dbReference type="RefSeq" id="WP_189031129.1">
    <property type="nucleotide sequence ID" value="NZ_BMKR01000040.1"/>
</dbReference>
<name>A0A917D1C1_9BACL</name>
<dbReference type="Pfam" id="PF16976">
    <property type="entry name" value="RcpC"/>
    <property type="match status" value="1"/>
</dbReference>
<proteinExistence type="predicted"/>
<evidence type="ECO:0000259" key="1">
    <source>
        <dbReference type="Pfam" id="PF16976"/>
    </source>
</evidence>
<dbReference type="AlphaFoldDB" id="A0A917D1C1"/>
<organism evidence="2 3">
    <name type="scientific">Paenibacillus albidus</name>
    <dbReference type="NCBI Taxonomy" id="2041023"/>
    <lineage>
        <taxon>Bacteria</taxon>
        <taxon>Bacillati</taxon>
        <taxon>Bacillota</taxon>
        <taxon>Bacilli</taxon>
        <taxon>Bacillales</taxon>
        <taxon>Paenibacillaceae</taxon>
        <taxon>Paenibacillus</taxon>
    </lineage>
</organism>
<dbReference type="NCBIfam" id="TIGR03177">
    <property type="entry name" value="pilus_cpaB"/>
    <property type="match status" value="1"/>
</dbReference>
<evidence type="ECO:0000313" key="2">
    <source>
        <dbReference type="EMBL" id="GGG06189.1"/>
    </source>
</evidence>
<keyword evidence="3" id="KW-1185">Reference proteome</keyword>
<dbReference type="CDD" id="cd11614">
    <property type="entry name" value="SAF_CpaB_FlgA_like"/>
    <property type="match status" value="1"/>
</dbReference>
<accession>A0A917D1C1</accession>